<evidence type="ECO:0000313" key="2">
    <source>
        <dbReference type="EMBL" id="GAB64110.1"/>
    </source>
</evidence>
<evidence type="ECO:0000259" key="1">
    <source>
        <dbReference type="Pfam" id="PF04453"/>
    </source>
</evidence>
<evidence type="ECO:0000313" key="3">
    <source>
        <dbReference type="Proteomes" id="UP000002985"/>
    </source>
</evidence>
<feature type="domain" description="LptD C-terminal" evidence="1">
    <location>
        <begin position="471"/>
        <end position="710"/>
    </location>
</feature>
<gene>
    <name evidence="2" type="ORF">KSU1_D0801</name>
</gene>
<accession>I3IQW5</accession>
<dbReference type="Proteomes" id="UP000002985">
    <property type="component" value="Unassembled WGS sequence"/>
</dbReference>
<dbReference type="PANTHER" id="PTHR30189:SF1">
    <property type="entry name" value="LPS-ASSEMBLY PROTEIN LPTD"/>
    <property type="match status" value="1"/>
</dbReference>
<dbReference type="OrthoDB" id="251461at2"/>
<dbReference type="GO" id="GO:0061024">
    <property type="term" value="P:membrane organization"/>
    <property type="evidence" value="ECO:0007669"/>
    <property type="project" value="InterPro"/>
</dbReference>
<dbReference type="InterPro" id="IPR007543">
    <property type="entry name" value="LptD_C"/>
</dbReference>
<comment type="caution">
    <text evidence="2">The sequence shown here is derived from an EMBL/GenBank/DDBJ whole genome shotgun (WGS) entry which is preliminary data.</text>
</comment>
<dbReference type="eggNOG" id="COG1452">
    <property type="taxonomic scope" value="Bacteria"/>
</dbReference>
<reference evidence="2 3" key="1">
    <citation type="journal article" date="2012" name="FEBS Lett.">
        <title>Anammox organism KSU-1 expresses a NirK-type copper-containing nitrite reductase instead of a NirS-type with cytochrome cd1.</title>
        <authorList>
            <person name="Hira D."/>
            <person name="Toh H."/>
            <person name="Migita C.T."/>
            <person name="Okubo H."/>
            <person name="Nishiyama T."/>
            <person name="Hattori M."/>
            <person name="Furukawa K."/>
            <person name="Fujii T."/>
        </authorList>
    </citation>
    <scope>NUCLEOTIDE SEQUENCE [LARGE SCALE GENOMIC DNA]</scope>
</reference>
<keyword evidence="3" id="KW-1185">Reference proteome</keyword>
<dbReference type="GO" id="GO:0009279">
    <property type="term" value="C:cell outer membrane"/>
    <property type="evidence" value="ECO:0007669"/>
    <property type="project" value="TreeGrafter"/>
</dbReference>
<protein>
    <recommendedName>
        <fullName evidence="1">LptD C-terminal domain-containing protein</fullName>
    </recommendedName>
</protein>
<sequence>MQKIHILIILAILFVVNRDSYADGLLSVKYIEQKPFSLSAETVSTWKKEGIRVFVAHKEAKVLQAPFQITADTIVCWFHEEEAIQSKEATVEVYCEGNVTILQDENYEKYEQVYLRFETMTGVVVNPYTQPIKTFEEAQKTEVVLRGEEIRSRKEEEYLSHEIPKKVLTSDTPEKQEIVDIIADNIDSWQEEDKRIVVALGNVKINKKDAAIDADNVILWFDQKKSEDSEYSELPLSAIYAEGNVMMRRKDDMLIADKIFENIEEDKGILINSQIKTILQPQKQGAIRDESQKGKSEYLEGLPVYVSGEQIKHVDKGQYEIKNGVITTCGYGHPHYHFKGKKIRLIQRGKHNIISSTNNTFHVGSYPMGYLPYLSLDVRKKEKILRNWEFGSSSRFGSFLSTDWDLFAITGGSQKDWSDLIFSLDYLQERGLGAGINFEYRGQDAYGFLDTYYIKDKGEFDINDIPVEDEDRGSILWRHRQELPYDFRLDMEYSYLSDPRFLREFFRHEFKEEKDRETVLYLRRIHDTTAQTFLINEQLNGFDTTVDSLREKRYAERLPELTYQIIGEPIWDNRLIFTSESSATHFDSSLDRIDEPVQPQSVIRLDNVNRITMPWKPGFFNINPFVEGRVTGYSESIDTSGPNDEPNGPATGRFIGSLGFDWSSTHWRTYSVYNDFLRINRLRHIFVPELRYVYNPVVTEDPNTFYQYDEIDAQDSSQIVVIGVKNMLQTKRGEPGFEKNVDFVYFNLEYYIFPTDAGIFNDGINGIVIREDNFVNLDFRCKLTDIVTFVSERNEFNTEEFRFDVLSSGFEIYNPPKWQYFVGHRFIRDISSTLILAADYQISEKWSVAAREMYDFKSLDTDDTDDDGESDPKNLRTNFILSRYFHDWVASLTLELDPVRNDSSYRFDISPKGLQRTRNRFWF</sequence>
<dbReference type="AlphaFoldDB" id="I3IQW5"/>
<proteinExistence type="predicted"/>
<organism evidence="2 3">
    <name type="scientific">Candidatus Jettenia caeni</name>
    <dbReference type="NCBI Taxonomy" id="247490"/>
    <lineage>
        <taxon>Bacteria</taxon>
        <taxon>Pseudomonadati</taxon>
        <taxon>Planctomycetota</taxon>
        <taxon>Candidatus Brocadiia</taxon>
        <taxon>Candidatus Brocadiales</taxon>
        <taxon>Candidatus Brocadiaceae</taxon>
        <taxon>Candidatus Jettenia</taxon>
    </lineage>
</organism>
<dbReference type="Pfam" id="PF04453">
    <property type="entry name" value="LptD"/>
    <property type="match status" value="1"/>
</dbReference>
<dbReference type="PANTHER" id="PTHR30189">
    <property type="entry name" value="LPS-ASSEMBLY PROTEIN"/>
    <property type="match status" value="1"/>
</dbReference>
<dbReference type="EMBL" id="BAFH01000004">
    <property type="protein sequence ID" value="GAB64110.1"/>
    <property type="molecule type" value="Genomic_DNA"/>
</dbReference>
<dbReference type="InterPro" id="IPR050218">
    <property type="entry name" value="LptD"/>
</dbReference>
<dbReference type="STRING" id="247490.KSU1_D0801"/>
<name>I3IQW5_9BACT</name>
<dbReference type="GO" id="GO:1990351">
    <property type="term" value="C:transporter complex"/>
    <property type="evidence" value="ECO:0007669"/>
    <property type="project" value="TreeGrafter"/>
</dbReference>